<sequence>MTILYRVVTKHTKEMLLDFIRFSYKVRHPKSAYRMAVMGVGFILIGFLARESSKPLMVMAFVLGVATIALVFLRRYIALARLTSKDYLYQKEIAITLGFGQGGFWIQEGDNPGATMKYGEITQVYKDKANFFISINNEEVQVLPYGDFAEGNVERFEGFIQDKTKRQIIHLDISFKERIKMIKNQMKIAEVEHDQKIEEMKKKK</sequence>
<evidence type="ECO:0000313" key="4">
    <source>
        <dbReference type="Proteomes" id="UP001523566"/>
    </source>
</evidence>
<dbReference type="EMBL" id="JAMZFW010000015">
    <property type="protein sequence ID" value="MCP1102902.1"/>
    <property type="molecule type" value="Genomic_DNA"/>
</dbReference>
<proteinExistence type="predicted"/>
<feature type="domain" description="YcxB-like C-terminal" evidence="2">
    <location>
        <begin position="100"/>
        <end position="160"/>
    </location>
</feature>
<keyword evidence="1" id="KW-1133">Transmembrane helix</keyword>
<protein>
    <submittedName>
        <fullName evidence="3">YcxB family protein</fullName>
    </submittedName>
</protein>
<feature type="transmembrane region" description="Helical" evidence="1">
    <location>
        <begin position="31"/>
        <end position="49"/>
    </location>
</feature>
<comment type="caution">
    <text evidence="3">The sequence shown here is derived from an EMBL/GenBank/DDBJ whole genome shotgun (WGS) entry which is preliminary data.</text>
</comment>
<gene>
    <name evidence="3" type="ORF">NK125_10785</name>
</gene>
<dbReference type="InterPro" id="IPR025588">
    <property type="entry name" value="YcxB-like_C"/>
</dbReference>
<keyword evidence="1" id="KW-0472">Membrane</keyword>
<accession>A0ABT1ED67</accession>
<keyword evidence="4" id="KW-1185">Reference proteome</keyword>
<keyword evidence="1" id="KW-0812">Transmembrane</keyword>
<reference evidence="3 4" key="1">
    <citation type="journal article" date="2022" name="Genome Biol. Evol.">
        <title>Host diet, physiology and behaviors set the stage for Lachnospiraceae cladogenesis.</title>
        <authorList>
            <person name="Vera-Ponce De Leon A."/>
            <person name="Schneider M."/>
            <person name="Jahnes B.C."/>
            <person name="Sadowski V."/>
            <person name="Camuy-Velez L.A."/>
            <person name="Duan J."/>
            <person name="Sabree Z.L."/>
        </authorList>
    </citation>
    <scope>NUCLEOTIDE SEQUENCE [LARGE SCALE GENOMIC DNA]</scope>
    <source>
        <strain evidence="3 4">PAL113</strain>
    </source>
</reference>
<feature type="transmembrane region" description="Helical" evidence="1">
    <location>
        <begin position="55"/>
        <end position="73"/>
    </location>
</feature>
<organism evidence="3 4">
    <name type="scientific">Aequitasia blattaphilus</name>
    <dbReference type="NCBI Taxonomy" id="2949332"/>
    <lineage>
        <taxon>Bacteria</taxon>
        <taxon>Bacillati</taxon>
        <taxon>Bacillota</taxon>
        <taxon>Clostridia</taxon>
        <taxon>Lachnospirales</taxon>
        <taxon>Lachnospiraceae</taxon>
        <taxon>Aequitasia</taxon>
    </lineage>
</organism>
<evidence type="ECO:0000256" key="1">
    <source>
        <dbReference type="SAM" id="Phobius"/>
    </source>
</evidence>
<name>A0ABT1ED67_9FIRM</name>
<dbReference type="RefSeq" id="WP_262066688.1">
    <property type="nucleotide sequence ID" value="NZ_JAMXOD010000015.1"/>
</dbReference>
<dbReference type="Proteomes" id="UP001523566">
    <property type="component" value="Unassembled WGS sequence"/>
</dbReference>
<evidence type="ECO:0000313" key="3">
    <source>
        <dbReference type="EMBL" id="MCP1102902.1"/>
    </source>
</evidence>
<dbReference type="Pfam" id="PF14317">
    <property type="entry name" value="YcxB"/>
    <property type="match status" value="1"/>
</dbReference>
<evidence type="ECO:0000259" key="2">
    <source>
        <dbReference type="Pfam" id="PF14317"/>
    </source>
</evidence>